<dbReference type="GO" id="GO:0016579">
    <property type="term" value="P:protein deubiquitination"/>
    <property type="evidence" value="ECO:0007669"/>
    <property type="project" value="InterPro"/>
</dbReference>
<feature type="compositionally biased region" description="Basic and acidic residues" evidence="8">
    <location>
        <begin position="697"/>
        <end position="706"/>
    </location>
</feature>
<sequence>MNEDAFGGFESGWEVHSGICGLGNLGNTCFMNTALQCLAHTQELRDFFLSKNFNRHLRPGNPLGSKGEVAMAFSRLLKSMGREAMTSSSEMGPKVVPREFRHVIARFQPRFAGYHQHDCQEFLAYLLDGLHEDVNEACKSKANGHGSNGHASGNSLHKRNKDSDDDGAGKAWSQHLKRNQSHIVDLFHGLFRSSISCSNCKYKSVTYDPFCYLSLPVPSTSQNANGVPRSTSRSLRITFYPIDPLKTPIKICVPIQFNVEIVTGNYLSHAISREVRVPPRRIIVAKAGKFRYVIVRHNQEFSIESMNNCIAHELPMQPRDDYYHGGSSHHRDRVGHYATGYVACRRRANSGRTKWTRPVAVPIIVPISQYTSFGSLRRYLGKFLLRVLAHSPTLQNIVRRNDYNLFRLFKPPERGDLRQMEPANILLAKEMNYVHNTKSKVQSFAVDLNYRKDIRDVVDFSHRDIDSSRHIGDNSYSGSAAQYSNRQTSVDLRDCFQLFTRPEILSDVNAWKCSQCKTQCKATKRLAIARLPDVLIIHLKRFRFTDSRGGKVDTLVRFPVRNLDLSRYLHVNGKRCAQDVTDSITPNSSFGIKSNYELYAVSNHFGSLEFGHYTAFAKTKEAGWYHFDDTSTNKVVSEGSLVSRSSYILFYKRKQSNLQNVKADIKQRERKEKRRPNNGHPNHNNGKKVFRSYQWDAKYKREGRRP</sequence>
<keyword evidence="6" id="KW-0378">Hydrolase</keyword>
<keyword evidence="4" id="KW-0645">Protease</keyword>
<dbReference type="AlphaFoldDB" id="A0A7S2TX52"/>
<organism evidence="10">
    <name type="scientific">Lotharella oceanica</name>
    <dbReference type="NCBI Taxonomy" id="641309"/>
    <lineage>
        <taxon>Eukaryota</taxon>
        <taxon>Sar</taxon>
        <taxon>Rhizaria</taxon>
        <taxon>Cercozoa</taxon>
        <taxon>Chlorarachniophyceae</taxon>
        <taxon>Lotharella</taxon>
    </lineage>
</organism>
<comment type="catalytic activity">
    <reaction evidence="1">
        <text>Thiol-dependent hydrolysis of ester, thioester, amide, peptide and isopeptide bonds formed by the C-terminal Gly of ubiquitin (a 76-residue protein attached to proteins as an intracellular targeting signal).</text>
        <dbReference type="EC" id="3.4.19.12"/>
    </reaction>
</comment>
<evidence type="ECO:0000256" key="1">
    <source>
        <dbReference type="ARBA" id="ARBA00000707"/>
    </source>
</evidence>
<reference evidence="10" key="1">
    <citation type="submission" date="2021-01" db="EMBL/GenBank/DDBJ databases">
        <authorList>
            <person name="Corre E."/>
            <person name="Pelletier E."/>
            <person name="Niang G."/>
            <person name="Scheremetjew M."/>
            <person name="Finn R."/>
            <person name="Kale V."/>
            <person name="Holt S."/>
            <person name="Cochrane G."/>
            <person name="Meng A."/>
            <person name="Brown T."/>
            <person name="Cohen L."/>
        </authorList>
    </citation>
    <scope>NUCLEOTIDE SEQUENCE</scope>
    <source>
        <strain evidence="10">CCMP622</strain>
    </source>
</reference>
<feature type="region of interest" description="Disordered" evidence="8">
    <location>
        <begin position="660"/>
        <end position="706"/>
    </location>
</feature>
<dbReference type="EC" id="3.4.19.12" evidence="3"/>
<keyword evidence="5" id="KW-0833">Ubl conjugation pathway</keyword>
<protein>
    <recommendedName>
        <fullName evidence="3">ubiquitinyl hydrolase 1</fullName>
        <ecNumber evidence="3">3.4.19.12</ecNumber>
    </recommendedName>
</protein>
<evidence type="ECO:0000256" key="2">
    <source>
        <dbReference type="ARBA" id="ARBA00009085"/>
    </source>
</evidence>
<evidence type="ECO:0000313" key="10">
    <source>
        <dbReference type="EMBL" id="CAD9772291.1"/>
    </source>
</evidence>
<comment type="similarity">
    <text evidence="2">Belongs to the peptidase C19 family.</text>
</comment>
<dbReference type="InterPro" id="IPR001394">
    <property type="entry name" value="Peptidase_C19_UCH"/>
</dbReference>
<dbReference type="EMBL" id="HBHP01026209">
    <property type="protein sequence ID" value="CAD9772291.1"/>
    <property type="molecule type" value="Transcribed_RNA"/>
</dbReference>
<dbReference type="PANTHER" id="PTHR21646">
    <property type="entry name" value="UBIQUITIN CARBOXYL-TERMINAL HYDROLASE"/>
    <property type="match status" value="1"/>
</dbReference>
<proteinExistence type="inferred from homology"/>
<feature type="domain" description="USP" evidence="9">
    <location>
        <begin position="20"/>
        <end position="654"/>
    </location>
</feature>
<evidence type="ECO:0000256" key="6">
    <source>
        <dbReference type="ARBA" id="ARBA00022801"/>
    </source>
</evidence>
<dbReference type="InterPro" id="IPR050185">
    <property type="entry name" value="Ub_carboxyl-term_hydrolase"/>
</dbReference>
<evidence type="ECO:0000256" key="4">
    <source>
        <dbReference type="ARBA" id="ARBA00022670"/>
    </source>
</evidence>
<feature type="region of interest" description="Disordered" evidence="8">
    <location>
        <begin position="141"/>
        <end position="172"/>
    </location>
</feature>
<feature type="compositionally biased region" description="Low complexity" evidence="8">
    <location>
        <begin position="143"/>
        <end position="155"/>
    </location>
</feature>
<dbReference type="SUPFAM" id="SSF54001">
    <property type="entry name" value="Cysteine proteinases"/>
    <property type="match status" value="1"/>
</dbReference>
<dbReference type="InterPro" id="IPR018200">
    <property type="entry name" value="USP_CS"/>
</dbReference>
<dbReference type="InterPro" id="IPR038765">
    <property type="entry name" value="Papain-like_cys_pep_sf"/>
</dbReference>
<dbReference type="PROSITE" id="PS50235">
    <property type="entry name" value="USP_3"/>
    <property type="match status" value="1"/>
</dbReference>
<evidence type="ECO:0000256" key="8">
    <source>
        <dbReference type="SAM" id="MobiDB-lite"/>
    </source>
</evidence>
<evidence type="ECO:0000256" key="5">
    <source>
        <dbReference type="ARBA" id="ARBA00022786"/>
    </source>
</evidence>
<dbReference type="PANTHER" id="PTHR21646:SF24">
    <property type="entry name" value="UBIQUITIN CARBOXYL-TERMINAL HYDROLASE"/>
    <property type="match status" value="1"/>
</dbReference>
<evidence type="ECO:0000256" key="7">
    <source>
        <dbReference type="ARBA" id="ARBA00022807"/>
    </source>
</evidence>
<dbReference type="GO" id="GO:0004843">
    <property type="term" value="F:cysteine-type deubiquitinase activity"/>
    <property type="evidence" value="ECO:0007669"/>
    <property type="project" value="UniProtKB-EC"/>
</dbReference>
<dbReference type="Gene3D" id="3.90.70.10">
    <property type="entry name" value="Cysteine proteinases"/>
    <property type="match status" value="2"/>
</dbReference>
<evidence type="ECO:0000259" key="9">
    <source>
        <dbReference type="PROSITE" id="PS50235"/>
    </source>
</evidence>
<evidence type="ECO:0000256" key="3">
    <source>
        <dbReference type="ARBA" id="ARBA00012759"/>
    </source>
</evidence>
<gene>
    <name evidence="10" type="ORF">LSP00402_LOCUS16281</name>
</gene>
<dbReference type="Pfam" id="PF00443">
    <property type="entry name" value="UCH"/>
    <property type="match status" value="1"/>
</dbReference>
<dbReference type="PROSITE" id="PS00973">
    <property type="entry name" value="USP_2"/>
    <property type="match status" value="1"/>
</dbReference>
<accession>A0A7S2TX52</accession>
<name>A0A7S2TX52_9EUKA</name>
<dbReference type="InterPro" id="IPR028889">
    <property type="entry name" value="USP"/>
</dbReference>
<dbReference type="CDD" id="cd02674">
    <property type="entry name" value="Peptidase_C19R"/>
    <property type="match status" value="1"/>
</dbReference>
<dbReference type="GO" id="GO:0006508">
    <property type="term" value="P:proteolysis"/>
    <property type="evidence" value="ECO:0007669"/>
    <property type="project" value="UniProtKB-KW"/>
</dbReference>
<keyword evidence="7" id="KW-0788">Thiol protease</keyword>